<feature type="transmembrane region" description="Helical" evidence="8">
    <location>
        <begin position="396"/>
        <end position="417"/>
    </location>
</feature>
<evidence type="ECO:0000256" key="7">
    <source>
        <dbReference type="ARBA" id="ARBA00023136"/>
    </source>
</evidence>
<evidence type="ECO:0000256" key="5">
    <source>
        <dbReference type="ARBA" id="ARBA00022692"/>
    </source>
</evidence>
<evidence type="ECO:0000256" key="8">
    <source>
        <dbReference type="RuleBase" id="RU363032"/>
    </source>
</evidence>
<feature type="transmembrane region" description="Helical" evidence="8">
    <location>
        <begin position="566"/>
        <end position="586"/>
    </location>
</feature>
<dbReference type="PROSITE" id="PS50928">
    <property type="entry name" value="ABC_TM1"/>
    <property type="match status" value="2"/>
</dbReference>
<dbReference type="CDD" id="cd06261">
    <property type="entry name" value="TM_PBP2"/>
    <property type="match status" value="2"/>
</dbReference>
<dbReference type="EMBL" id="DXAM01000150">
    <property type="protein sequence ID" value="HJA05390.1"/>
    <property type="molecule type" value="Genomic_DNA"/>
</dbReference>
<feature type="domain" description="ABC transmembrane type-1" evidence="9">
    <location>
        <begin position="392"/>
        <end position="586"/>
    </location>
</feature>
<dbReference type="Gene3D" id="1.10.3720.10">
    <property type="entry name" value="MetI-like"/>
    <property type="match status" value="2"/>
</dbReference>
<keyword evidence="7 8" id="KW-0472">Membrane</keyword>
<evidence type="ECO:0000256" key="2">
    <source>
        <dbReference type="ARBA" id="ARBA00022448"/>
    </source>
</evidence>
<dbReference type="PANTHER" id="PTHR43357">
    <property type="entry name" value="INNER MEMBRANE ABC TRANSPORTER PERMEASE PROTEIN YDCV"/>
    <property type="match status" value="1"/>
</dbReference>
<keyword evidence="3" id="KW-1003">Cell membrane</keyword>
<feature type="domain" description="ABC transmembrane type-1" evidence="9">
    <location>
        <begin position="88"/>
        <end position="295"/>
    </location>
</feature>
<evidence type="ECO:0000256" key="6">
    <source>
        <dbReference type="ARBA" id="ARBA00022989"/>
    </source>
</evidence>
<dbReference type="AlphaFoldDB" id="A0A9D2H8U7"/>
<keyword evidence="2 8" id="KW-0813">Transport</keyword>
<proteinExistence type="inferred from homology"/>
<dbReference type="Proteomes" id="UP000824220">
    <property type="component" value="Unassembled WGS sequence"/>
</dbReference>
<dbReference type="Pfam" id="PF00528">
    <property type="entry name" value="BPD_transp_1"/>
    <property type="match status" value="2"/>
</dbReference>
<feature type="transmembrane region" description="Helical" evidence="8">
    <location>
        <begin position="123"/>
        <end position="146"/>
    </location>
</feature>
<protein>
    <submittedName>
        <fullName evidence="10">Iron ABC transporter permease</fullName>
    </submittedName>
</protein>
<accession>A0A9D2H8U7</accession>
<dbReference type="GO" id="GO:0055085">
    <property type="term" value="P:transmembrane transport"/>
    <property type="evidence" value="ECO:0007669"/>
    <property type="project" value="InterPro"/>
</dbReference>
<feature type="transmembrane region" description="Helical" evidence="8">
    <location>
        <begin position="522"/>
        <end position="546"/>
    </location>
</feature>
<keyword evidence="6 8" id="KW-1133">Transmembrane helix</keyword>
<dbReference type="SUPFAM" id="SSF161098">
    <property type="entry name" value="MetI-like"/>
    <property type="match status" value="2"/>
</dbReference>
<feature type="transmembrane region" description="Helical" evidence="8">
    <location>
        <begin position="325"/>
        <end position="348"/>
    </location>
</feature>
<dbReference type="GO" id="GO:0005886">
    <property type="term" value="C:plasma membrane"/>
    <property type="evidence" value="ECO:0007669"/>
    <property type="project" value="UniProtKB-SubCell"/>
</dbReference>
<organism evidence="10 11">
    <name type="scientific">Candidatus Microbacterium stercoravium</name>
    <dbReference type="NCBI Taxonomy" id="2838697"/>
    <lineage>
        <taxon>Bacteria</taxon>
        <taxon>Bacillati</taxon>
        <taxon>Actinomycetota</taxon>
        <taxon>Actinomycetes</taxon>
        <taxon>Micrococcales</taxon>
        <taxon>Microbacteriaceae</taxon>
        <taxon>Microbacterium</taxon>
    </lineage>
</organism>
<sequence length="600" mass="63970">MERSTRRSGSRYRARLAARHPATVLGVLLIAVFGYLIVAPVVSLLMSAFQVAFGDEARTGASAGEPTAYYIRRVFASPVSSIIFYEPLRNTVLIALASIAIALVIGVPAAWLLARSDLPARRWFATALVVPYMLPSWTFSLAWLTIFKNRSVAGQRGWLEGLGVAPPDWLAYGPIPITIIFGLHFVPFVILLVTNAIRNVPAELEDSARMLGARAGARGWRITLPLLRPAILSATILMFAKAIGEFGVAYVLGLPVDFPVLATTLYQAISTQQSGVAGVIAVVLVALGAISLWIDVRFLREAGRFATVSGKSGAARIGRLGRARVPALAAVSCLFAVSVIAPLGTLVLSTVMRVPGRFSLDNFTLDFWIGTDLPTVGFRSGVLLSAETWSAAWNTVWMVGVAAICSGALGMIVGYVVVRAPVRRIGTVLRAITFTPYLVPGMAFAVAYLALFAVPRGPIPALYGTATILVLIMIADEMPFASRAGVSAMMQLGSDGEEAAQLLGARWRQRMRRVVMPLQRSALASATLLPFISGVQGLSLVIVLATPGTQLLTTLSMRLIDFGYTHAANAIVVIICAIALIGTWAAQKLLRTNLSDGLGA</sequence>
<evidence type="ECO:0000256" key="4">
    <source>
        <dbReference type="ARBA" id="ARBA00022519"/>
    </source>
</evidence>
<comment type="caution">
    <text evidence="10">The sequence shown here is derived from an EMBL/GenBank/DDBJ whole genome shotgun (WGS) entry which is preliminary data.</text>
</comment>
<feature type="transmembrane region" description="Helical" evidence="8">
    <location>
        <begin position="230"/>
        <end position="253"/>
    </location>
</feature>
<evidence type="ECO:0000256" key="3">
    <source>
        <dbReference type="ARBA" id="ARBA00022475"/>
    </source>
</evidence>
<reference evidence="10" key="2">
    <citation type="submission" date="2021-04" db="EMBL/GenBank/DDBJ databases">
        <authorList>
            <person name="Gilroy R."/>
        </authorList>
    </citation>
    <scope>NUCLEOTIDE SEQUENCE</scope>
    <source>
        <strain evidence="10">ChiHjej8B7-3636</strain>
    </source>
</reference>
<evidence type="ECO:0000313" key="10">
    <source>
        <dbReference type="EMBL" id="HJA05390.1"/>
    </source>
</evidence>
<dbReference type="InterPro" id="IPR000515">
    <property type="entry name" value="MetI-like"/>
</dbReference>
<feature type="transmembrane region" description="Helical" evidence="8">
    <location>
        <begin position="21"/>
        <end position="46"/>
    </location>
</feature>
<feature type="transmembrane region" description="Helical" evidence="8">
    <location>
        <begin position="457"/>
        <end position="475"/>
    </location>
</feature>
<name>A0A9D2H8U7_9MICO</name>
<keyword evidence="5 8" id="KW-0812">Transmembrane</keyword>
<evidence type="ECO:0000259" key="9">
    <source>
        <dbReference type="PROSITE" id="PS50928"/>
    </source>
</evidence>
<feature type="transmembrane region" description="Helical" evidence="8">
    <location>
        <begin position="92"/>
        <end position="114"/>
    </location>
</feature>
<evidence type="ECO:0000313" key="11">
    <source>
        <dbReference type="Proteomes" id="UP000824220"/>
    </source>
</evidence>
<keyword evidence="4" id="KW-0997">Cell inner membrane</keyword>
<comment type="subcellular location">
    <subcellularLocation>
        <location evidence="1">Cell inner membrane</location>
        <topology evidence="1">Multi-pass membrane protein</topology>
    </subcellularLocation>
    <subcellularLocation>
        <location evidence="8">Cell membrane</location>
        <topology evidence="8">Multi-pass membrane protein</topology>
    </subcellularLocation>
</comment>
<feature type="transmembrane region" description="Helical" evidence="8">
    <location>
        <begin position="169"/>
        <end position="193"/>
    </location>
</feature>
<dbReference type="PANTHER" id="PTHR43357:SF4">
    <property type="entry name" value="INNER MEMBRANE ABC TRANSPORTER PERMEASE PROTEIN YDCV"/>
    <property type="match status" value="1"/>
</dbReference>
<dbReference type="InterPro" id="IPR035906">
    <property type="entry name" value="MetI-like_sf"/>
</dbReference>
<feature type="transmembrane region" description="Helical" evidence="8">
    <location>
        <begin position="429"/>
        <end position="451"/>
    </location>
</feature>
<comment type="similarity">
    <text evidence="8">Belongs to the binding-protein-dependent transport system permease family.</text>
</comment>
<gene>
    <name evidence="10" type="ORF">H9800_11085</name>
</gene>
<feature type="transmembrane region" description="Helical" evidence="8">
    <location>
        <begin position="273"/>
        <end position="294"/>
    </location>
</feature>
<evidence type="ECO:0000256" key="1">
    <source>
        <dbReference type="ARBA" id="ARBA00004429"/>
    </source>
</evidence>
<reference evidence="10" key="1">
    <citation type="journal article" date="2021" name="PeerJ">
        <title>Extensive microbial diversity within the chicken gut microbiome revealed by metagenomics and culture.</title>
        <authorList>
            <person name="Gilroy R."/>
            <person name="Ravi A."/>
            <person name="Getino M."/>
            <person name="Pursley I."/>
            <person name="Horton D.L."/>
            <person name="Alikhan N.F."/>
            <person name="Baker D."/>
            <person name="Gharbi K."/>
            <person name="Hall N."/>
            <person name="Watson M."/>
            <person name="Adriaenssens E.M."/>
            <person name="Foster-Nyarko E."/>
            <person name="Jarju S."/>
            <person name="Secka A."/>
            <person name="Antonio M."/>
            <person name="Oren A."/>
            <person name="Chaudhuri R.R."/>
            <person name="La Ragione R."/>
            <person name="Hildebrand F."/>
            <person name="Pallen M.J."/>
        </authorList>
    </citation>
    <scope>NUCLEOTIDE SEQUENCE</scope>
    <source>
        <strain evidence="10">ChiHjej8B7-3636</strain>
    </source>
</reference>